<dbReference type="InterPro" id="IPR013655">
    <property type="entry name" value="PAS_fold_3"/>
</dbReference>
<dbReference type="InterPro" id="IPR052162">
    <property type="entry name" value="Sensor_kinase/Photoreceptor"/>
</dbReference>
<reference evidence="7" key="1">
    <citation type="submission" date="2022-01" db="EMBL/GenBank/DDBJ databases">
        <authorList>
            <person name="Jo J.-H."/>
            <person name="Im W.-T."/>
        </authorList>
    </citation>
    <scope>NUCLEOTIDE SEQUENCE</scope>
    <source>
        <strain evidence="7">NA20</strain>
    </source>
</reference>
<dbReference type="EMBL" id="JAKLTR010000002">
    <property type="protein sequence ID" value="MCG2613317.1"/>
    <property type="molecule type" value="Genomic_DNA"/>
</dbReference>
<dbReference type="SUPFAM" id="SSF55785">
    <property type="entry name" value="PYP-like sensor domain (PAS domain)"/>
    <property type="match status" value="3"/>
</dbReference>
<protein>
    <recommendedName>
        <fullName evidence="2">histidine kinase</fullName>
        <ecNumber evidence="2">2.7.13.3</ecNumber>
    </recommendedName>
</protein>
<dbReference type="Pfam" id="PF08447">
    <property type="entry name" value="PAS_3"/>
    <property type="match status" value="1"/>
</dbReference>
<dbReference type="PANTHER" id="PTHR43304">
    <property type="entry name" value="PHYTOCHROME-LIKE PROTEIN CPH1"/>
    <property type="match status" value="1"/>
</dbReference>
<dbReference type="PANTHER" id="PTHR43304:SF1">
    <property type="entry name" value="PAC DOMAIN-CONTAINING PROTEIN"/>
    <property type="match status" value="1"/>
</dbReference>
<dbReference type="InterPro" id="IPR035965">
    <property type="entry name" value="PAS-like_dom_sf"/>
</dbReference>
<keyword evidence="3" id="KW-0597">Phosphoprotein</keyword>
<keyword evidence="8" id="KW-1185">Reference proteome</keyword>
<dbReference type="RefSeq" id="WP_237868546.1">
    <property type="nucleotide sequence ID" value="NZ_JAKLTR010000002.1"/>
</dbReference>
<comment type="caution">
    <text evidence="7">The sequence shown here is derived from an EMBL/GenBank/DDBJ whole genome shotgun (WGS) entry which is preliminary data.</text>
</comment>
<dbReference type="InterPro" id="IPR000014">
    <property type="entry name" value="PAS"/>
</dbReference>
<evidence type="ECO:0000256" key="3">
    <source>
        <dbReference type="ARBA" id="ARBA00022553"/>
    </source>
</evidence>
<dbReference type="NCBIfam" id="TIGR00229">
    <property type="entry name" value="sensory_box"/>
    <property type="match status" value="2"/>
</dbReference>
<name>A0ABS9KLX0_9BACT</name>
<evidence type="ECO:0000313" key="8">
    <source>
        <dbReference type="Proteomes" id="UP001165367"/>
    </source>
</evidence>
<dbReference type="CDD" id="cd00130">
    <property type="entry name" value="PAS"/>
    <property type="match status" value="1"/>
</dbReference>
<feature type="domain" description="PAS" evidence="6">
    <location>
        <begin position="303"/>
        <end position="374"/>
    </location>
</feature>
<dbReference type="SMART" id="SM00091">
    <property type="entry name" value="PAS"/>
    <property type="match status" value="3"/>
</dbReference>
<evidence type="ECO:0000256" key="2">
    <source>
        <dbReference type="ARBA" id="ARBA00012438"/>
    </source>
</evidence>
<evidence type="ECO:0000259" key="6">
    <source>
        <dbReference type="PROSITE" id="PS50112"/>
    </source>
</evidence>
<comment type="catalytic activity">
    <reaction evidence="1">
        <text>ATP + protein L-histidine = ADP + protein N-phospho-L-histidine.</text>
        <dbReference type="EC" id="2.7.13.3"/>
    </reaction>
</comment>
<accession>A0ABS9KLX0</accession>
<evidence type="ECO:0000256" key="1">
    <source>
        <dbReference type="ARBA" id="ARBA00000085"/>
    </source>
</evidence>
<evidence type="ECO:0000256" key="4">
    <source>
        <dbReference type="ARBA" id="ARBA00022679"/>
    </source>
</evidence>
<evidence type="ECO:0000256" key="5">
    <source>
        <dbReference type="ARBA" id="ARBA00022777"/>
    </source>
</evidence>
<evidence type="ECO:0000313" key="7">
    <source>
        <dbReference type="EMBL" id="MCG2613317.1"/>
    </source>
</evidence>
<organism evidence="7 8">
    <name type="scientific">Terrimonas ginsenosidimutans</name>
    <dbReference type="NCBI Taxonomy" id="2908004"/>
    <lineage>
        <taxon>Bacteria</taxon>
        <taxon>Pseudomonadati</taxon>
        <taxon>Bacteroidota</taxon>
        <taxon>Chitinophagia</taxon>
        <taxon>Chitinophagales</taxon>
        <taxon>Chitinophagaceae</taxon>
        <taxon>Terrimonas</taxon>
    </lineage>
</organism>
<sequence>MQTNMSHHHFSEEQLLDIFAKSKDATAIYTGEQFYLQFANERFVRLFGKAPEIIGQPLLEAIPELKDHIYSQLLQAVWRSGEAKTIESLSMQVDGMTSPALFDLVYFPVQDATGRTYCIVQTSIEVTEAVDRRRQAAMREKETLALNQELRTKNTQLQEHQAQLERTFSAVEESRSRIRRMIDSSPVAMLILRGSNFVFEEVNSVMLQMIGKDSTIKGKPLMDIMPELKGQPILDVIDRAFQSGKEQRLKEERVRFIRDGKAFQGYYNVTYTPLWEDGIVTGILQSAEDVTEAVRARQQIQQAEERLRLAVEAAQMGTFSVHTQTLTIQGSDRFRELFGFDRQETLSYDRCMQQIRDDFRPDVMNKLNAVMKTGERIEIEFPVMDHSGGGTRWLRGGGTLQRDHQGSGGYFTGIVVEIEQIN</sequence>
<dbReference type="Gene3D" id="3.30.450.20">
    <property type="entry name" value="PAS domain"/>
    <property type="match status" value="3"/>
</dbReference>
<dbReference type="EC" id="2.7.13.3" evidence="2"/>
<gene>
    <name evidence="7" type="ORF">LZZ85_03460</name>
</gene>
<dbReference type="PROSITE" id="PS50112">
    <property type="entry name" value="PAS"/>
    <property type="match status" value="1"/>
</dbReference>
<keyword evidence="5" id="KW-0418">Kinase</keyword>
<dbReference type="InterPro" id="IPR013656">
    <property type="entry name" value="PAS_4"/>
</dbReference>
<dbReference type="Proteomes" id="UP001165367">
    <property type="component" value="Unassembled WGS sequence"/>
</dbReference>
<proteinExistence type="predicted"/>
<keyword evidence="4" id="KW-0808">Transferase</keyword>
<dbReference type="Pfam" id="PF08448">
    <property type="entry name" value="PAS_4"/>
    <property type="match status" value="2"/>
</dbReference>